<evidence type="ECO:0000256" key="1">
    <source>
        <dbReference type="ARBA" id="ARBA00023002"/>
    </source>
</evidence>
<dbReference type="SUPFAM" id="SSF51735">
    <property type="entry name" value="NAD(P)-binding Rossmann-fold domains"/>
    <property type="match status" value="1"/>
</dbReference>
<dbReference type="FunFam" id="3.40.50.720:FF:000388">
    <property type="entry name" value="Cinnamoyl-CoA reductase-like SNL6"/>
    <property type="match status" value="1"/>
</dbReference>
<dbReference type="CDD" id="cd08958">
    <property type="entry name" value="FR_SDR_e"/>
    <property type="match status" value="1"/>
</dbReference>
<reference evidence="4" key="1">
    <citation type="journal article" date="2018" name="DNA Res.">
        <title>Multiple hybrid de novo genome assembly of finger millet, an orphan allotetraploid crop.</title>
        <authorList>
            <person name="Hatakeyama M."/>
            <person name="Aluri S."/>
            <person name="Balachadran M.T."/>
            <person name="Sivarajan S.R."/>
            <person name="Patrignani A."/>
            <person name="Gruter S."/>
            <person name="Poveda L."/>
            <person name="Shimizu-Inatsugi R."/>
            <person name="Baeten J."/>
            <person name="Francoijs K.J."/>
            <person name="Nataraja K.N."/>
            <person name="Reddy Y.A.N."/>
            <person name="Phadnis S."/>
            <person name="Ravikumar R.L."/>
            <person name="Schlapbach R."/>
            <person name="Sreeman S.M."/>
            <person name="Shimizu K.K."/>
        </authorList>
    </citation>
    <scope>NUCLEOTIDE SEQUENCE</scope>
</reference>
<dbReference type="InterPro" id="IPR050425">
    <property type="entry name" value="NAD(P)_dehydrat-like"/>
</dbReference>
<dbReference type="GO" id="GO:0016616">
    <property type="term" value="F:oxidoreductase activity, acting on the CH-OH group of donors, NAD or NADP as acceptor"/>
    <property type="evidence" value="ECO:0007669"/>
    <property type="project" value="InterPro"/>
</dbReference>
<gene>
    <name evidence="4" type="primary">ga10376</name>
    <name evidence="4" type="ORF">PR202_ga10376</name>
</gene>
<dbReference type="Proteomes" id="UP001054889">
    <property type="component" value="Unassembled WGS sequence"/>
</dbReference>
<dbReference type="InterPro" id="IPR002225">
    <property type="entry name" value="3Beta_OHSteriod_DH/Estase"/>
</dbReference>
<organism evidence="4 5">
    <name type="scientific">Eleusine coracana subsp. coracana</name>
    <dbReference type="NCBI Taxonomy" id="191504"/>
    <lineage>
        <taxon>Eukaryota</taxon>
        <taxon>Viridiplantae</taxon>
        <taxon>Streptophyta</taxon>
        <taxon>Embryophyta</taxon>
        <taxon>Tracheophyta</taxon>
        <taxon>Spermatophyta</taxon>
        <taxon>Magnoliopsida</taxon>
        <taxon>Liliopsida</taxon>
        <taxon>Poales</taxon>
        <taxon>Poaceae</taxon>
        <taxon>PACMAD clade</taxon>
        <taxon>Chloridoideae</taxon>
        <taxon>Cynodonteae</taxon>
        <taxon>Eleusininae</taxon>
        <taxon>Eleusine</taxon>
    </lineage>
</organism>
<dbReference type="EMBL" id="BQKI01000004">
    <property type="protein sequence ID" value="GJM93788.1"/>
    <property type="molecule type" value="Genomic_DNA"/>
</dbReference>
<evidence type="ECO:0000256" key="2">
    <source>
        <dbReference type="RuleBase" id="RU004475"/>
    </source>
</evidence>
<reference evidence="4" key="2">
    <citation type="submission" date="2021-12" db="EMBL/GenBank/DDBJ databases">
        <title>Resequencing data analysis of finger millet.</title>
        <authorList>
            <person name="Hatakeyama M."/>
            <person name="Aluri S."/>
            <person name="Balachadran M.T."/>
            <person name="Sivarajan S.R."/>
            <person name="Poveda L."/>
            <person name="Shimizu-Inatsugi R."/>
            <person name="Schlapbach R."/>
            <person name="Sreeman S.M."/>
            <person name="Shimizu K.K."/>
        </authorList>
    </citation>
    <scope>NUCLEOTIDE SEQUENCE</scope>
</reference>
<name>A0AAV5C6I9_ELECO</name>
<keyword evidence="1 2" id="KW-0560">Oxidoreductase</keyword>
<comment type="similarity">
    <text evidence="2">Belongs to the 3-beta-HSD family.</text>
</comment>
<dbReference type="GO" id="GO:0006694">
    <property type="term" value="P:steroid biosynthetic process"/>
    <property type="evidence" value="ECO:0007669"/>
    <property type="project" value="InterPro"/>
</dbReference>
<dbReference type="PANTHER" id="PTHR10366:SF822">
    <property type="entry name" value="CINNAMOYL-COA REDUCTASE-LIKE SNL6"/>
    <property type="match status" value="1"/>
</dbReference>
<keyword evidence="5" id="KW-1185">Reference proteome</keyword>
<accession>A0AAV5C6I9</accession>
<dbReference type="Gene3D" id="3.40.50.720">
    <property type="entry name" value="NAD(P)-binding Rossmann-like Domain"/>
    <property type="match status" value="1"/>
</dbReference>
<comment type="caution">
    <text evidence="4">The sequence shown here is derived from an EMBL/GenBank/DDBJ whole genome shotgun (WGS) entry which is preliminary data.</text>
</comment>
<dbReference type="Pfam" id="PF01073">
    <property type="entry name" value="3Beta_HSD"/>
    <property type="match status" value="1"/>
</dbReference>
<feature type="domain" description="3-beta hydroxysteroid dehydrogenase/isomerase" evidence="3">
    <location>
        <begin position="54"/>
        <end position="313"/>
    </location>
</feature>
<dbReference type="InterPro" id="IPR036291">
    <property type="entry name" value="NAD(P)-bd_dom_sf"/>
</dbReference>
<evidence type="ECO:0000313" key="4">
    <source>
        <dbReference type="EMBL" id="GJM93788.1"/>
    </source>
</evidence>
<protein>
    <recommendedName>
        <fullName evidence="3">3-beta hydroxysteroid dehydrogenase/isomerase domain-containing protein</fullName>
    </recommendedName>
</protein>
<evidence type="ECO:0000313" key="5">
    <source>
        <dbReference type="Proteomes" id="UP001054889"/>
    </source>
</evidence>
<evidence type="ECO:0000259" key="3">
    <source>
        <dbReference type="Pfam" id="PF01073"/>
    </source>
</evidence>
<dbReference type="PANTHER" id="PTHR10366">
    <property type="entry name" value="NAD DEPENDENT EPIMERASE/DEHYDRATASE"/>
    <property type="match status" value="1"/>
</dbReference>
<proteinExistence type="inferred from homology"/>
<sequence length="367" mass="40413">MGVLRSTQSLQAEVDELRASLMVGAGWRPSGGHADAKQAPGDEPGAASARTVCVTGGISFVWFAVVDRLLRHGYTVRLALETQEDMDKLREMEMFGEDGRDGVWTVMANVMDPESLHRAFDGCAGVFHTSGFVDPGGMSGYTKHMASLEAQAAERVIEACVRTGSVRKCVFTSSLLACVWRQNYPHDRRFPTIIDENCWSDESFCRDNKVTWFALGKTAAEKAAWRAARGRDLKLVTICPALVTGPGFRRRNSTASIAYLKGARSMLADGLLATANVETVAEAHVRAFEAMGDNTAGGRYICYDHVVQRPEEFAELERQLGLPSRGVAAQGADDRPARFELCNRKLARLMSSRRRCTYDTYYSVAFD</sequence>
<dbReference type="AlphaFoldDB" id="A0AAV5C6I9"/>